<keyword evidence="9" id="KW-1185">Reference proteome</keyword>
<feature type="region of interest" description="Disordered" evidence="5">
    <location>
        <begin position="1"/>
        <end position="29"/>
    </location>
</feature>
<evidence type="ECO:0000256" key="4">
    <source>
        <dbReference type="ARBA" id="ARBA00023136"/>
    </source>
</evidence>
<evidence type="ECO:0000313" key="8">
    <source>
        <dbReference type="EMBL" id="SDP61380.1"/>
    </source>
</evidence>
<dbReference type="EMBL" id="FNIR01000018">
    <property type="protein sequence ID" value="SDP61380.1"/>
    <property type="molecule type" value="Genomic_DNA"/>
</dbReference>
<name>A0A1H0U5N6_9ACTN</name>
<gene>
    <name evidence="8" type="ORF">SAMN05660199_04382</name>
</gene>
<evidence type="ECO:0000256" key="5">
    <source>
        <dbReference type="SAM" id="MobiDB-lite"/>
    </source>
</evidence>
<keyword evidence="2 6" id="KW-0812">Transmembrane</keyword>
<dbReference type="GO" id="GO:0005886">
    <property type="term" value="C:plasma membrane"/>
    <property type="evidence" value="ECO:0007669"/>
    <property type="project" value="InterPro"/>
</dbReference>
<evidence type="ECO:0000256" key="2">
    <source>
        <dbReference type="ARBA" id="ARBA00022692"/>
    </source>
</evidence>
<sequence length="100" mass="10586">MRPTVLRVTSSFPAGDPTTPAPAPTAKRRGSNLGRTLSLVALVTLTVVLVLFVVFNTQTVRVSLVFGVVDLPLVVALLAAAVLGALIVALLSIRARRRER</sequence>
<feature type="domain" description="Lipopolysaccharide assembly protein A" evidence="7">
    <location>
        <begin position="56"/>
        <end position="97"/>
    </location>
</feature>
<keyword evidence="1" id="KW-1003">Cell membrane</keyword>
<keyword evidence="3 6" id="KW-1133">Transmembrane helix</keyword>
<evidence type="ECO:0000256" key="1">
    <source>
        <dbReference type="ARBA" id="ARBA00022475"/>
    </source>
</evidence>
<organism evidence="8 9">
    <name type="scientific">Klenkia soli</name>
    <dbReference type="NCBI Taxonomy" id="1052260"/>
    <lineage>
        <taxon>Bacteria</taxon>
        <taxon>Bacillati</taxon>
        <taxon>Actinomycetota</taxon>
        <taxon>Actinomycetes</taxon>
        <taxon>Geodermatophilales</taxon>
        <taxon>Geodermatophilaceae</taxon>
        <taxon>Klenkia</taxon>
    </lineage>
</organism>
<evidence type="ECO:0000256" key="3">
    <source>
        <dbReference type="ARBA" id="ARBA00022989"/>
    </source>
</evidence>
<dbReference type="AlphaFoldDB" id="A0A1H0U5N6"/>
<protein>
    <submittedName>
        <fullName evidence="8">Uncharacterized integral membrane protein</fullName>
    </submittedName>
</protein>
<accession>A0A1H0U5N6</accession>
<keyword evidence="4 6" id="KW-0472">Membrane</keyword>
<dbReference type="InterPro" id="IPR010445">
    <property type="entry name" value="LapA_dom"/>
</dbReference>
<evidence type="ECO:0000259" key="7">
    <source>
        <dbReference type="Pfam" id="PF06305"/>
    </source>
</evidence>
<feature type="transmembrane region" description="Helical" evidence="6">
    <location>
        <begin position="37"/>
        <end position="55"/>
    </location>
</feature>
<evidence type="ECO:0000256" key="6">
    <source>
        <dbReference type="SAM" id="Phobius"/>
    </source>
</evidence>
<evidence type="ECO:0000313" key="9">
    <source>
        <dbReference type="Proteomes" id="UP000199088"/>
    </source>
</evidence>
<dbReference type="STRING" id="1052260.SAMN05660199_04382"/>
<reference evidence="9" key="1">
    <citation type="submission" date="2016-10" db="EMBL/GenBank/DDBJ databases">
        <authorList>
            <person name="Varghese N."/>
            <person name="Submissions S."/>
        </authorList>
    </citation>
    <scope>NUCLEOTIDE SEQUENCE [LARGE SCALE GENOMIC DNA]</scope>
    <source>
        <strain evidence="9">DSM 45843</strain>
    </source>
</reference>
<dbReference type="Pfam" id="PF06305">
    <property type="entry name" value="LapA_dom"/>
    <property type="match status" value="1"/>
</dbReference>
<dbReference type="Proteomes" id="UP000199088">
    <property type="component" value="Unassembled WGS sequence"/>
</dbReference>
<feature type="transmembrane region" description="Helical" evidence="6">
    <location>
        <begin position="75"/>
        <end position="93"/>
    </location>
</feature>
<proteinExistence type="predicted"/>